<accession>A0A2H4UUU8</accession>
<dbReference type="Proteomes" id="UP000240325">
    <property type="component" value="Segment"/>
</dbReference>
<protein>
    <submittedName>
        <fullName evidence="2">Uncharacterized protein</fullName>
    </submittedName>
</protein>
<sequence>MQDYTIILIILLIIAIANNFFMYHKYDYSKFYAKCNKD</sequence>
<proteinExistence type="predicted"/>
<keyword evidence="1" id="KW-0472">Membrane</keyword>
<keyword evidence="1" id="KW-1133">Transmembrane helix</keyword>
<evidence type="ECO:0000313" key="2">
    <source>
        <dbReference type="EMBL" id="ATZ80703.1"/>
    </source>
</evidence>
<feature type="transmembrane region" description="Helical" evidence="1">
    <location>
        <begin position="6"/>
        <end position="24"/>
    </location>
</feature>
<reference evidence="2" key="1">
    <citation type="journal article" date="2017" name="Elife">
        <title>The kinetoplastid-infecting Bodo saltans virus (BsV), a window into the most abundant giant viruses in the sea.</title>
        <authorList>
            <person name="Deeg C.M."/>
            <person name="Chow C.-E.T."/>
            <person name="Suttle C.A."/>
        </authorList>
    </citation>
    <scope>NUCLEOTIDE SEQUENCE</scope>
    <source>
        <strain evidence="2">NG1</strain>
    </source>
</reference>
<dbReference type="EMBL" id="MF782455">
    <property type="protein sequence ID" value="ATZ80703.1"/>
    <property type="molecule type" value="Genomic_DNA"/>
</dbReference>
<keyword evidence="1" id="KW-0812">Transmembrane</keyword>
<gene>
    <name evidence="2" type="ORF">BMW23_0657</name>
</gene>
<keyword evidence="3" id="KW-1185">Reference proteome</keyword>
<name>A0A2H4UUU8_9VIRU</name>
<organism evidence="2">
    <name type="scientific">Bodo saltans virus</name>
    <dbReference type="NCBI Taxonomy" id="2024608"/>
    <lineage>
        <taxon>Viruses</taxon>
        <taxon>Varidnaviria</taxon>
        <taxon>Bamfordvirae</taxon>
        <taxon>Nucleocytoviricota</taxon>
        <taxon>Megaviricetes</taxon>
        <taxon>Imitervirales</taxon>
        <taxon>Mimiviridae</taxon>
        <taxon>Klosneuvirinae</taxon>
        <taxon>Theiavirus</taxon>
        <taxon>Theiavirus salishense</taxon>
    </lineage>
</organism>
<evidence type="ECO:0000256" key="1">
    <source>
        <dbReference type="SAM" id="Phobius"/>
    </source>
</evidence>
<evidence type="ECO:0000313" key="3">
    <source>
        <dbReference type="Proteomes" id="UP000240325"/>
    </source>
</evidence>